<reference evidence="1 2" key="1">
    <citation type="submission" date="2018-10" db="EMBL/GenBank/DDBJ databases">
        <title>Co-occurring genomic capacity for anaerobic methane metabolism and dissimilatory sulfite reduction discovered in the Korarchaeota.</title>
        <authorList>
            <person name="Mckay L.J."/>
            <person name="Dlakic M."/>
            <person name="Fields M.W."/>
            <person name="Delmont T.O."/>
            <person name="Eren A.M."/>
            <person name="Jay Z.J."/>
            <person name="Klingelsmith K.B."/>
            <person name="Rusch D.B."/>
            <person name="Inskeep W.P."/>
        </authorList>
    </citation>
    <scope>NUCLEOTIDE SEQUENCE [LARGE SCALE GENOMIC DNA]</scope>
    <source>
        <strain evidence="1 2">WS</strain>
    </source>
</reference>
<evidence type="ECO:0000313" key="1">
    <source>
        <dbReference type="EMBL" id="RSN66974.1"/>
    </source>
</evidence>
<name>A0A3R9Q7N2_9CREN</name>
<organism evidence="1 2">
    <name type="scientific">Candidatus Korarchaeum cryptofilum</name>
    <dbReference type="NCBI Taxonomy" id="498846"/>
    <lineage>
        <taxon>Archaea</taxon>
        <taxon>Thermoproteota</taxon>
        <taxon>Candidatus Korarchaeia</taxon>
        <taxon>Candidatus Korarchaeales</taxon>
        <taxon>Candidatus Korarchaeaceae</taxon>
        <taxon>Candidatus Korarchaeum</taxon>
    </lineage>
</organism>
<dbReference type="Proteomes" id="UP000278149">
    <property type="component" value="Unassembled WGS sequence"/>
</dbReference>
<evidence type="ECO:0000313" key="2">
    <source>
        <dbReference type="Proteomes" id="UP000278149"/>
    </source>
</evidence>
<dbReference type="EMBL" id="RCOR01000051">
    <property type="protein sequence ID" value="RSN66974.1"/>
    <property type="molecule type" value="Genomic_DNA"/>
</dbReference>
<gene>
    <name evidence="1" type="ORF">D9Q81_09465</name>
</gene>
<sequence>MLLILRPEGVLEMEVAPMRRPLSSIVSPLPLSPEDRSPCHLIIEWYDSKYLLHNCFNWIGLPLMN</sequence>
<dbReference type="AlphaFoldDB" id="A0A3R9Q7N2"/>
<proteinExistence type="predicted"/>
<accession>A0A3R9Q7N2</accession>
<protein>
    <submittedName>
        <fullName evidence="1">Uncharacterized protein</fullName>
    </submittedName>
</protein>
<comment type="caution">
    <text evidence="1">The sequence shown here is derived from an EMBL/GenBank/DDBJ whole genome shotgun (WGS) entry which is preliminary data.</text>
</comment>